<dbReference type="Proteomes" id="UP001526426">
    <property type="component" value="Unassembled WGS sequence"/>
</dbReference>
<feature type="region of interest" description="Disordered" evidence="1">
    <location>
        <begin position="94"/>
        <end position="116"/>
    </location>
</feature>
<evidence type="ECO:0000313" key="3">
    <source>
        <dbReference type="Proteomes" id="UP001526426"/>
    </source>
</evidence>
<name>A0ABT3L4B8_9CYAN</name>
<proteinExistence type="predicted"/>
<feature type="region of interest" description="Disordered" evidence="1">
    <location>
        <begin position="15"/>
        <end position="39"/>
    </location>
</feature>
<dbReference type="EMBL" id="JAIHOM010000034">
    <property type="protein sequence ID" value="MCW6036356.1"/>
    <property type="molecule type" value="Genomic_DNA"/>
</dbReference>
<evidence type="ECO:0000256" key="1">
    <source>
        <dbReference type="SAM" id="MobiDB-lite"/>
    </source>
</evidence>
<comment type="caution">
    <text evidence="2">The sequence shown here is derived from an EMBL/GenBank/DDBJ whole genome shotgun (WGS) entry which is preliminary data.</text>
</comment>
<keyword evidence="3" id="KW-1185">Reference proteome</keyword>
<dbReference type="RefSeq" id="WP_265264111.1">
    <property type="nucleotide sequence ID" value="NZ_JAIHOM010000034.1"/>
</dbReference>
<protein>
    <submittedName>
        <fullName evidence="2">Uncharacterized protein</fullName>
    </submittedName>
</protein>
<organism evidence="2 3">
    <name type="scientific">Spirulina subsalsa FACHB-351</name>
    <dbReference type="NCBI Taxonomy" id="234711"/>
    <lineage>
        <taxon>Bacteria</taxon>
        <taxon>Bacillati</taxon>
        <taxon>Cyanobacteriota</taxon>
        <taxon>Cyanophyceae</taxon>
        <taxon>Spirulinales</taxon>
        <taxon>Spirulinaceae</taxon>
        <taxon>Spirulina</taxon>
    </lineage>
</organism>
<reference evidence="2 3" key="1">
    <citation type="submission" date="2021-08" db="EMBL/GenBank/DDBJ databases">
        <title>Draft genome sequence of Spirulina subsalsa with high tolerance to salinity and hype-accumulation of phycocyanin.</title>
        <authorList>
            <person name="Pei H."/>
            <person name="Jiang L."/>
        </authorList>
    </citation>
    <scope>NUCLEOTIDE SEQUENCE [LARGE SCALE GENOMIC DNA]</scope>
    <source>
        <strain evidence="2 3">FACHB-351</strain>
    </source>
</reference>
<gene>
    <name evidence="2" type="ORF">K4A83_08740</name>
</gene>
<evidence type="ECO:0000313" key="2">
    <source>
        <dbReference type="EMBL" id="MCW6036356.1"/>
    </source>
</evidence>
<accession>A0ABT3L4B8</accession>
<sequence>MKRQRNPTIVAIRRLGEAPAQPNNRANMRPHHGNTNLKNVGLHFIPPNLQFYPEYHFTSASNETNTTEWHFENEAKYQEFLEWFLAELNDDKKTDESETLTGGAEINLKSNIEHQT</sequence>